<comment type="caution">
    <text evidence="1">The sequence shown here is derived from an EMBL/GenBank/DDBJ whole genome shotgun (WGS) entry which is preliminary data.</text>
</comment>
<accession>A0A8J5J290</accession>
<keyword evidence="2" id="KW-1185">Reference proteome</keyword>
<dbReference type="AlphaFoldDB" id="A0A8J5J290"/>
<reference evidence="1" key="1">
    <citation type="submission" date="2021-01" db="EMBL/GenBank/DDBJ databases">
        <title>Phytophthora aleatoria, a newly-described species from Pinus radiata is distinct from Phytophthora cactorum isolates based on comparative genomics.</title>
        <authorList>
            <person name="Mcdougal R."/>
            <person name="Panda P."/>
            <person name="Williams N."/>
            <person name="Studholme D.J."/>
        </authorList>
    </citation>
    <scope>NUCLEOTIDE SEQUENCE</scope>
    <source>
        <strain evidence="1">NZFS 4037</strain>
    </source>
</reference>
<name>A0A8J5J290_9STRA</name>
<dbReference type="Proteomes" id="UP000709295">
    <property type="component" value="Unassembled WGS sequence"/>
</dbReference>
<dbReference type="EMBL" id="JAENGY010000089">
    <property type="protein sequence ID" value="KAG6974423.1"/>
    <property type="molecule type" value="Genomic_DNA"/>
</dbReference>
<evidence type="ECO:0000313" key="1">
    <source>
        <dbReference type="EMBL" id="KAG6974423.1"/>
    </source>
</evidence>
<sequence length="167" mass="18601">MATTMIEASTHDEVNKAYTFSGKLFDSLVTPRRIQDFTEHHYIVYRKLNFFDDGILDPDRQNNTDESHFIIDLDDGKMLDFRGADKVKNRSIVAGREGITMCVLLRGGSDAKVMCQMLIFKTKKSSYPIQGLLDSVAGAAYRSSPSALSCNNGYMRCVVGTLEALSV</sequence>
<gene>
    <name evidence="1" type="ORF">JG688_00003080</name>
</gene>
<organism evidence="1 2">
    <name type="scientific">Phytophthora aleatoria</name>
    <dbReference type="NCBI Taxonomy" id="2496075"/>
    <lineage>
        <taxon>Eukaryota</taxon>
        <taxon>Sar</taxon>
        <taxon>Stramenopiles</taxon>
        <taxon>Oomycota</taxon>
        <taxon>Peronosporomycetes</taxon>
        <taxon>Peronosporales</taxon>
        <taxon>Peronosporaceae</taxon>
        <taxon>Phytophthora</taxon>
    </lineage>
</organism>
<evidence type="ECO:0000313" key="2">
    <source>
        <dbReference type="Proteomes" id="UP000709295"/>
    </source>
</evidence>
<proteinExistence type="predicted"/>
<protein>
    <submittedName>
        <fullName evidence="1">Uncharacterized protein</fullName>
    </submittedName>
</protein>